<name>A0A1S7LF74_MAGMO</name>
<proteinExistence type="predicted"/>
<evidence type="ECO:0000313" key="3">
    <source>
        <dbReference type="EMBL" id="CRH04707.1"/>
    </source>
</evidence>
<sequence length="77" mass="8175">MSEVAWWEWFILIPIGAWVVFFIGRGIKRSFSPSAGGCGKSDCSCDSSNPTPPSQCPTTGAEQKGAPLPFPGKKNSA</sequence>
<evidence type="ECO:0000256" key="1">
    <source>
        <dbReference type="SAM" id="MobiDB-lite"/>
    </source>
</evidence>
<dbReference type="EMBL" id="LO017727">
    <property type="protein sequence ID" value="CRH04707.1"/>
    <property type="molecule type" value="Genomic_DNA"/>
</dbReference>
<organism evidence="3">
    <name type="scientific">Magnetococcus massalia (strain MO-1)</name>
    <dbReference type="NCBI Taxonomy" id="451514"/>
    <lineage>
        <taxon>Bacteria</taxon>
        <taxon>Pseudomonadati</taxon>
        <taxon>Pseudomonadota</taxon>
        <taxon>Magnetococcia</taxon>
        <taxon>Magnetococcales</taxon>
        <taxon>Magnetococcaceae</taxon>
        <taxon>Magnetococcus</taxon>
    </lineage>
</organism>
<accession>A0A1S7LF74</accession>
<reference evidence="3" key="1">
    <citation type="submission" date="2015-04" db="EMBL/GenBank/DDBJ databases">
        <authorList>
            <person name="Syromyatnikov M.Y."/>
            <person name="Popov V.N."/>
        </authorList>
    </citation>
    <scope>NUCLEOTIDE SEQUENCE</scope>
    <source>
        <strain evidence="3">MO-1</strain>
    </source>
</reference>
<gene>
    <name evidence="3" type="ORF">MAGMO_0501</name>
</gene>
<feature type="transmembrane region" description="Helical" evidence="2">
    <location>
        <begin position="6"/>
        <end position="24"/>
    </location>
</feature>
<protein>
    <submittedName>
        <fullName evidence="3">Uncharacterized protein</fullName>
    </submittedName>
</protein>
<keyword evidence="2" id="KW-0472">Membrane</keyword>
<keyword evidence="2" id="KW-0812">Transmembrane</keyword>
<feature type="region of interest" description="Disordered" evidence="1">
    <location>
        <begin position="34"/>
        <end position="77"/>
    </location>
</feature>
<dbReference type="AlphaFoldDB" id="A0A1S7LF74"/>
<keyword evidence="2" id="KW-1133">Transmembrane helix</keyword>
<evidence type="ECO:0000256" key="2">
    <source>
        <dbReference type="SAM" id="Phobius"/>
    </source>
</evidence>